<feature type="domain" description="RING-type" evidence="5">
    <location>
        <begin position="162"/>
        <end position="203"/>
    </location>
</feature>
<evidence type="ECO:0000313" key="7">
    <source>
        <dbReference type="EMBL" id="CAE5967913.1"/>
    </source>
</evidence>
<dbReference type="Proteomes" id="UP000682877">
    <property type="component" value="Chromosome 3"/>
</dbReference>
<dbReference type="GO" id="GO:0008270">
    <property type="term" value="F:zinc ion binding"/>
    <property type="evidence" value="ECO:0007669"/>
    <property type="project" value="UniProtKB-KW"/>
</dbReference>
<dbReference type="InterPro" id="IPR051834">
    <property type="entry name" value="RING_finger_E3_ligase"/>
</dbReference>
<evidence type="ECO:0000256" key="1">
    <source>
        <dbReference type="ARBA" id="ARBA00022723"/>
    </source>
</evidence>
<keyword evidence="3" id="KW-0862">Zinc</keyword>
<evidence type="ECO:0000256" key="4">
    <source>
        <dbReference type="PROSITE-ProRule" id="PRU00175"/>
    </source>
</evidence>
<dbReference type="EMBL" id="LR999453">
    <property type="protein sequence ID" value="CAE5967906.1"/>
    <property type="molecule type" value="Genomic_DNA"/>
</dbReference>
<keyword evidence="2 4" id="KW-0863">Zinc-finger</keyword>
<organism evidence="6 8">
    <name type="scientific">Arabidopsis arenosa</name>
    <name type="common">Sand rock-cress</name>
    <name type="synonym">Cardaminopsis arenosa</name>
    <dbReference type="NCBI Taxonomy" id="38785"/>
    <lineage>
        <taxon>Eukaryota</taxon>
        <taxon>Viridiplantae</taxon>
        <taxon>Streptophyta</taxon>
        <taxon>Embryophyta</taxon>
        <taxon>Tracheophyta</taxon>
        <taxon>Spermatophyta</taxon>
        <taxon>Magnoliopsida</taxon>
        <taxon>eudicotyledons</taxon>
        <taxon>Gunneridae</taxon>
        <taxon>Pentapetalae</taxon>
        <taxon>rosids</taxon>
        <taxon>malvids</taxon>
        <taxon>Brassicales</taxon>
        <taxon>Brassicaceae</taxon>
        <taxon>Camelineae</taxon>
        <taxon>Arabidopsis</taxon>
    </lineage>
</organism>
<dbReference type="SUPFAM" id="SSF57850">
    <property type="entry name" value="RING/U-box"/>
    <property type="match status" value="1"/>
</dbReference>
<dbReference type="InterPro" id="IPR001841">
    <property type="entry name" value="Znf_RING"/>
</dbReference>
<dbReference type="AlphaFoldDB" id="A0A8S2A4V4"/>
<dbReference type="GO" id="GO:0006511">
    <property type="term" value="P:ubiquitin-dependent protein catabolic process"/>
    <property type="evidence" value="ECO:0007669"/>
    <property type="project" value="TreeGrafter"/>
</dbReference>
<reference evidence="6" key="1">
    <citation type="submission" date="2021-01" db="EMBL/GenBank/DDBJ databases">
        <authorList>
            <person name="Bezrukov I."/>
        </authorList>
    </citation>
    <scope>NUCLEOTIDE SEQUENCE</scope>
</reference>
<dbReference type="PANTHER" id="PTHR45931:SF13">
    <property type="entry name" value="GENOME ASSEMBLY, CHROMOSOME: A05"/>
    <property type="match status" value="1"/>
</dbReference>
<dbReference type="Gene3D" id="3.30.40.10">
    <property type="entry name" value="Zinc/RING finger domain, C3HC4 (zinc finger)"/>
    <property type="match status" value="1"/>
</dbReference>
<evidence type="ECO:0000313" key="6">
    <source>
        <dbReference type="EMBL" id="CAE5967906.1"/>
    </source>
</evidence>
<accession>A0A8S2A4V4</accession>
<dbReference type="PROSITE" id="PS50089">
    <property type="entry name" value="ZF_RING_2"/>
    <property type="match status" value="1"/>
</dbReference>
<name>A0A8S2A4V4_ARAAE</name>
<gene>
    <name evidence="6" type="ORF">AARE701A_LOCUS7653</name>
    <name evidence="7" type="ORF">AARE701A_LOCUS7659</name>
</gene>
<sequence>MDGETSFTHEIDYNPKPEDAGTIKIYASIVGVVDHVLTTYPIIYRSADDYDADYRSGGNQLLKDFLKDAGIDTQVLCDLYLCVDEIVFLSGRYTPDCALSVRMTIDPIPPQIEQEEEVVAAIPPVSWNQTNNRPVSKLALMSLDQKIYVKNKNSSKCDDDTCSICLEEFTTGKRLVILPCGHLFDAFCVADWFSINHVCPLCRFELPYET</sequence>
<evidence type="ECO:0000256" key="2">
    <source>
        <dbReference type="ARBA" id="ARBA00022771"/>
    </source>
</evidence>
<dbReference type="EMBL" id="LR999453">
    <property type="protein sequence ID" value="CAE5967913.1"/>
    <property type="molecule type" value="Genomic_DNA"/>
</dbReference>
<evidence type="ECO:0000313" key="8">
    <source>
        <dbReference type="Proteomes" id="UP000682877"/>
    </source>
</evidence>
<protein>
    <recommendedName>
        <fullName evidence="5">RING-type domain-containing protein</fullName>
    </recommendedName>
</protein>
<dbReference type="GO" id="GO:0005634">
    <property type="term" value="C:nucleus"/>
    <property type="evidence" value="ECO:0007669"/>
    <property type="project" value="TreeGrafter"/>
</dbReference>
<dbReference type="Pfam" id="PF13639">
    <property type="entry name" value="zf-RING_2"/>
    <property type="match status" value="1"/>
</dbReference>
<dbReference type="GO" id="GO:0061630">
    <property type="term" value="F:ubiquitin protein ligase activity"/>
    <property type="evidence" value="ECO:0007669"/>
    <property type="project" value="TreeGrafter"/>
</dbReference>
<proteinExistence type="predicted"/>
<dbReference type="InterPro" id="IPR013083">
    <property type="entry name" value="Znf_RING/FYVE/PHD"/>
</dbReference>
<dbReference type="SMART" id="SM00184">
    <property type="entry name" value="RING"/>
    <property type="match status" value="1"/>
</dbReference>
<evidence type="ECO:0000256" key="3">
    <source>
        <dbReference type="ARBA" id="ARBA00022833"/>
    </source>
</evidence>
<keyword evidence="1" id="KW-0479">Metal-binding</keyword>
<dbReference type="PANTHER" id="PTHR45931">
    <property type="entry name" value="SI:CH211-59O9.10"/>
    <property type="match status" value="1"/>
</dbReference>
<keyword evidence="8" id="KW-1185">Reference proteome</keyword>
<evidence type="ECO:0000259" key="5">
    <source>
        <dbReference type="PROSITE" id="PS50089"/>
    </source>
</evidence>